<dbReference type="STRING" id="1293439.WH87_13640"/>
<gene>
    <name evidence="3" type="ORF">WH87_13640</name>
</gene>
<keyword evidence="4" id="KW-1185">Reference proteome</keyword>
<dbReference type="PANTHER" id="PTHR35936">
    <property type="entry name" value="MEMBRANE-BOUND LYTIC MUREIN TRANSGLYCOSYLASE F"/>
    <property type="match status" value="1"/>
</dbReference>
<reference evidence="3 4" key="1">
    <citation type="submission" date="2015-03" db="EMBL/GenBank/DDBJ databases">
        <authorList>
            <person name="Lepp D."/>
            <person name="Hassan Y.I."/>
            <person name="Li X.-Z."/>
            <person name="Zhou T."/>
        </authorList>
    </citation>
    <scope>NUCLEOTIDE SEQUENCE [LARGE SCALE GENOMIC DNA]</scope>
    <source>
        <strain evidence="3 4">E84</strain>
    </source>
</reference>
<evidence type="ECO:0000313" key="3">
    <source>
        <dbReference type="EMBL" id="KKC36717.1"/>
    </source>
</evidence>
<protein>
    <submittedName>
        <fullName evidence="3">ABC transporter substrate-binding protein</fullName>
    </submittedName>
</protein>
<sequence length="301" mass="31805">MLAATVLSAVPVLAQGTITFDLTPEQANRVRADKNDAAAALISKDFKFVTDGSFTVALTVGDPPLSTYATDSKTPVGAEEDTAQIIADALGLKLDLVPVAWADWPLGLDSGKFDAVISNVTVTEQRKEKFDFSTYRLDVLGFYVKADSPITQIKEPKDIAGLKVIVGAGTNQEKIILEWDKENVAAGLAPVEAQYYDDSAASQLALQSGRADVEFNPNAGLAYRAALNGNTKLVGIVNGGWPLTAEIAVTTRKGSGLADAVTAAINGLIADGKYLDTLKRWGLEAEALPESRTNPPGLPKS</sequence>
<dbReference type="SUPFAM" id="SSF53850">
    <property type="entry name" value="Periplasmic binding protein-like II"/>
    <property type="match status" value="1"/>
</dbReference>
<keyword evidence="1" id="KW-0732">Signal</keyword>
<feature type="domain" description="Solute-binding protein family 3/N-terminal" evidence="2">
    <location>
        <begin position="53"/>
        <end position="285"/>
    </location>
</feature>
<dbReference type="EMBL" id="LANJ01000020">
    <property type="protein sequence ID" value="KKC36717.1"/>
    <property type="molecule type" value="Genomic_DNA"/>
</dbReference>
<evidence type="ECO:0000313" key="4">
    <source>
        <dbReference type="Proteomes" id="UP000033411"/>
    </source>
</evidence>
<dbReference type="AlphaFoldDB" id="A0A0F5Q6Y8"/>
<accession>A0A0F5Q6Y8</accession>
<dbReference type="Pfam" id="PF00497">
    <property type="entry name" value="SBP_bac_3"/>
    <property type="match status" value="1"/>
</dbReference>
<comment type="caution">
    <text evidence="3">The sequence shown here is derived from an EMBL/GenBank/DDBJ whole genome shotgun (WGS) entry which is preliminary data.</text>
</comment>
<dbReference type="Proteomes" id="UP000033411">
    <property type="component" value="Unassembled WGS sequence"/>
</dbReference>
<name>A0A0F5Q6Y8_9HYPH</name>
<evidence type="ECO:0000256" key="1">
    <source>
        <dbReference type="ARBA" id="ARBA00022729"/>
    </source>
</evidence>
<dbReference type="SMART" id="SM00062">
    <property type="entry name" value="PBPb"/>
    <property type="match status" value="1"/>
</dbReference>
<dbReference type="PATRIC" id="fig|1293439.3.peg.2461"/>
<evidence type="ECO:0000259" key="2">
    <source>
        <dbReference type="SMART" id="SM00062"/>
    </source>
</evidence>
<dbReference type="InterPro" id="IPR001638">
    <property type="entry name" value="Solute-binding_3/MltF_N"/>
</dbReference>
<proteinExistence type="predicted"/>
<dbReference type="Gene3D" id="3.40.190.10">
    <property type="entry name" value="Periplasmic binding protein-like II"/>
    <property type="match status" value="2"/>
</dbReference>
<dbReference type="CDD" id="cd01004">
    <property type="entry name" value="PBP2_MidA_like"/>
    <property type="match status" value="1"/>
</dbReference>
<organism evidence="3 4">
    <name type="scientific">Devosia epidermidihirudinis</name>
    <dbReference type="NCBI Taxonomy" id="1293439"/>
    <lineage>
        <taxon>Bacteria</taxon>
        <taxon>Pseudomonadati</taxon>
        <taxon>Pseudomonadota</taxon>
        <taxon>Alphaproteobacteria</taxon>
        <taxon>Hyphomicrobiales</taxon>
        <taxon>Devosiaceae</taxon>
        <taxon>Devosia</taxon>
    </lineage>
</organism>